<reference evidence="2 3" key="1">
    <citation type="submission" date="2019-07" db="EMBL/GenBank/DDBJ databases">
        <title>Whole genome shotgun sequence of Halomonas variabilis NBRC 102410.</title>
        <authorList>
            <person name="Hosoyama A."/>
            <person name="Uohara A."/>
            <person name="Ohji S."/>
            <person name="Ichikawa N."/>
        </authorList>
    </citation>
    <scope>NUCLEOTIDE SEQUENCE [LARGE SCALE GENOMIC DNA]</scope>
    <source>
        <strain evidence="2 3">NBRC 102410</strain>
    </source>
</reference>
<sequence>MSDANTGKQRLPRLLLKALIGLLLMTVIWVAGSYWLLNSQWLPERISQFEGIDIRWDQGVSRHPGRWELEGLYLAREDDALPIAIEAEHATLSLSLLALLRGELHIDALDADGIRRLTIGDIALEAEGQLRVEDTTLSRDTLAVPHFSLAITHGRLVRQSDQAALVNDIQLTAEATLASVAPVDVASGELNPDVWAALSAQLRVDAQADAWDVFMPYLDTLPWLSLAGRGALTGTVNLKAGELQPDSALTLAAPALRLAVDEQRLRTPDDSPRWLIADNPPPSHVASGEGQIRLFVDRDHVHFSTRLSDVALAEAVLADTHVYAEHAELRLAAQIPNQRLDQLALPTAATLELEGDITRLDMLDRYLAPHSPSQNAEEQGIRLAGHGHIDAQASIRESRPHRASLTIRANELIADTRGFIAQGSGLLTAQLTPQAMIDVTVNVADATLHHYNRLLLEDADINVVASSPKDADQAREAASATLSWQATRLPNIRVLQGYLAAILPEPAPLQMLSGQATSHGQLDFTATQASGQVYLSGVGIATHWQHGEQSGTLTSDMQLNLTISQAAMDGSTLDISGTRLNWQVADIDQPSERLASALVLTDGRFQRLDEVPSGQFALEGSVQRLGFLNAFLPDAHGLAIAGEGQLFAQGAFRDDRLLAPTRLRVNADQLEVTFLDYLATGRGELTAQLNSAEQAQLSLGIPRFALGRQDDDRPHLEGRHFALTTQTEHFSAVLESPQAEHFTTRIALPITEVPDFTRYNRYLPEDAGITLLDGQASLESEWLLEGLNAQGEITLRAFGAELALLEQRLRGDLQFYLHLTDGDLETQRFTADDSFLRLENIARLNEGGSADTGWWVQLLMDEAQLDWADPIRLTSQLRLEMRDTGLLARLFLTRARDSDWLGRLLNVRDISGTARLLINGNQIGLRDLTLTGGPLLLLADVTLADRSANGALYARLGALGLGVELNQSEPTLRVIQPRRWFDRWQEANRLPRYRSTLPAPAYQ</sequence>
<organism evidence="2 3">
    <name type="scientific">Halovibrio variabilis</name>
    <dbReference type="NCBI Taxonomy" id="31910"/>
    <lineage>
        <taxon>Bacteria</taxon>
        <taxon>Pseudomonadati</taxon>
        <taxon>Pseudomonadota</taxon>
        <taxon>Gammaproteobacteria</taxon>
        <taxon>Oceanospirillales</taxon>
        <taxon>Halomonadaceae</taxon>
        <taxon>Halovibrio</taxon>
    </lineage>
</organism>
<name>A0A511UKS8_9GAMM</name>
<dbReference type="EMBL" id="BJXV01000003">
    <property type="protein sequence ID" value="GEN27196.1"/>
    <property type="molecule type" value="Genomic_DNA"/>
</dbReference>
<keyword evidence="1" id="KW-1133">Transmembrane helix</keyword>
<protein>
    <submittedName>
        <fullName evidence="2">Uncharacterized protein</fullName>
    </submittedName>
</protein>
<proteinExistence type="predicted"/>
<keyword evidence="1" id="KW-0472">Membrane</keyword>
<gene>
    <name evidence="2" type="ORF">HVA01_08420</name>
</gene>
<dbReference type="AlphaFoldDB" id="A0A511UKS8"/>
<dbReference type="RefSeq" id="WP_146873287.1">
    <property type="nucleotide sequence ID" value="NZ_BJXV01000003.1"/>
</dbReference>
<feature type="transmembrane region" description="Helical" evidence="1">
    <location>
        <begin position="14"/>
        <end position="37"/>
    </location>
</feature>
<evidence type="ECO:0000313" key="3">
    <source>
        <dbReference type="Proteomes" id="UP000321303"/>
    </source>
</evidence>
<evidence type="ECO:0000256" key="1">
    <source>
        <dbReference type="SAM" id="Phobius"/>
    </source>
</evidence>
<dbReference type="OrthoDB" id="6126320at2"/>
<keyword evidence="1" id="KW-0812">Transmembrane</keyword>
<dbReference type="Proteomes" id="UP000321303">
    <property type="component" value="Unassembled WGS sequence"/>
</dbReference>
<comment type="caution">
    <text evidence="2">The sequence shown here is derived from an EMBL/GenBank/DDBJ whole genome shotgun (WGS) entry which is preliminary data.</text>
</comment>
<accession>A0A511UKS8</accession>
<keyword evidence="3" id="KW-1185">Reference proteome</keyword>
<evidence type="ECO:0000313" key="2">
    <source>
        <dbReference type="EMBL" id="GEN27196.1"/>
    </source>
</evidence>